<sequence length="85" mass="8830">MTPDAVVGERSGGDVAPANAQLARAGVRRETSAVLRSAGDGIAVLADRWTEEERSVPCAVAPRTVLEAVLEGRRAARALLAAPPR</sequence>
<accession>A0A1H3RJA6</accession>
<dbReference type="Proteomes" id="UP000198921">
    <property type="component" value="Unassembled WGS sequence"/>
</dbReference>
<protein>
    <submittedName>
        <fullName evidence="1">Uncharacterized protein</fullName>
    </submittedName>
</protein>
<evidence type="ECO:0000313" key="1">
    <source>
        <dbReference type="EMBL" id="SDZ25834.1"/>
    </source>
</evidence>
<organism evidence="1 2">
    <name type="scientific">Geodermatophilus africanus</name>
    <dbReference type="NCBI Taxonomy" id="1137993"/>
    <lineage>
        <taxon>Bacteria</taxon>
        <taxon>Bacillati</taxon>
        <taxon>Actinomycetota</taxon>
        <taxon>Actinomycetes</taxon>
        <taxon>Geodermatophilales</taxon>
        <taxon>Geodermatophilaceae</taxon>
        <taxon>Geodermatophilus</taxon>
    </lineage>
</organism>
<reference evidence="2" key="1">
    <citation type="submission" date="2016-10" db="EMBL/GenBank/DDBJ databases">
        <authorList>
            <person name="Varghese N."/>
            <person name="Submissions S."/>
        </authorList>
    </citation>
    <scope>NUCLEOTIDE SEQUENCE [LARGE SCALE GENOMIC DNA]</scope>
    <source>
        <strain evidence="2">DSM 45422</strain>
    </source>
</reference>
<dbReference type="STRING" id="1137993.SAMN05660209_05198"/>
<dbReference type="AlphaFoldDB" id="A0A1H3RJA6"/>
<proteinExistence type="predicted"/>
<gene>
    <name evidence="1" type="ORF">SAMN05660209_05198</name>
</gene>
<dbReference type="RefSeq" id="WP_211517316.1">
    <property type="nucleotide sequence ID" value="NZ_FNOT01000041.1"/>
</dbReference>
<dbReference type="EMBL" id="FNOT01000041">
    <property type="protein sequence ID" value="SDZ25834.1"/>
    <property type="molecule type" value="Genomic_DNA"/>
</dbReference>
<keyword evidence="2" id="KW-1185">Reference proteome</keyword>
<evidence type="ECO:0000313" key="2">
    <source>
        <dbReference type="Proteomes" id="UP000198921"/>
    </source>
</evidence>
<name>A0A1H3RJA6_9ACTN</name>